<reference evidence="1" key="1">
    <citation type="submission" date="2022-03" db="EMBL/GenBank/DDBJ databases">
        <title>A functionally conserved STORR gene fusion in Papaver species that diverged 16.8 million years ago.</title>
        <authorList>
            <person name="Catania T."/>
        </authorList>
    </citation>
    <scope>NUCLEOTIDE SEQUENCE</scope>
    <source>
        <strain evidence="1">S-191538</strain>
    </source>
</reference>
<dbReference type="Proteomes" id="UP001177140">
    <property type="component" value="Unassembled WGS sequence"/>
</dbReference>
<sequence>METVIVEILMVVTGMMIIIEEEVEVMKTFSLAREVGVLINIGNVVLMTMVAIRQEAVMLELKTILRTK</sequence>
<evidence type="ECO:0000313" key="2">
    <source>
        <dbReference type="Proteomes" id="UP001177140"/>
    </source>
</evidence>
<evidence type="ECO:0000313" key="1">
    <source>
        <dbReference type="EMBL" id="MCL7041551.1"/>
    </source>
</evidence>
<dbReference type="EMBL" id="JAJJMA010224845">
    <property type="protein sequence ID" value="MCL7041551.1"/>
    <property type="molecule type" value="Genomic_DNA"/>
</dbReference>
<proteinExistence type="predicted"/>
<feature type="non-terminal residue" evidence="1">
    <location>
        <position position="1"/>
    </location>
</feature>
<gene>
    <name evidence="1" type="ORF">MKW94_001308</name>
</gene>
<protein>
    <submittedName>
        <fullName evidence="1">Uncharacterized protein</fullName>
    </submittedName>
</protein>
<keyword evidence="2" id="KW-1185">Reference proteome</keyword>
<name>A0AA42AW57_PAPNU</name>
<organism evidence="1 2">
    <name type="scientific">Papaver nudicaule</name>
    <name type="common">Iceland poppy</name>
    <dbReference type="NCBI Taxonomy" id="74823"/>
    <lineage>
        <taxon>Eukaryota</taxon>
        <taxon>Viridiplantae</taxon>
        <taxon>Streptophyta</taxon>
        <taxon>Embryophyta</taxon>
        <taxon>Tracheophyta</taxon>
        <taxon>Spermatophyta</taxon>
        <taxon>Magnoliopsida</taxon>
        <taxon>Ranunculales</taxon>
        <taxon>Papaveraceae</taxon>
        <taxon>Papaveroideae</taxon>
        <taxon>Papaver</taxon>
    </lineage>
</organism>
<dbReference type="AlphaFoldDB" id="A0AA42AW57"/>
<comment type="caution">
    <text evidence="1">The sequence shown here is derived from an EMBL/GenBank/DDBJ whole genome shotgun (WGS) entry which is preliminary data.</text>
</comment>
<accession>A0AA42AW57</accession>